<dbReference type="Pfam" id="PF00787">
    <property type="entry name" value="PX"/>
    <property type="match status" value="1"/>
</dbReference>
<evidence type="ECO:0000256" key="2">
    <source>
        <dbReference type="ARBA" id="ARBA00022490"/>
    </source>
</evidence>
<dbReference type="Proteomes" id="UP001445335">
    <property type="component" value="Unassembled WGS sequence"/>
</dbReference>
<dbReference type="EMBL" id="JALJOU010000077">
    <property type="protein sequence ID" value="KAK9825159.1"/>
    <property type="molecule type" value="Genomic_DNA"/>
</dbReference>
<dbReference type="InterPro" id="IPR001683">
    <property type="entry name" value="PX_dom"/>
</dbReference>
<keyword evidence="4" id="KW-0812">Transmembrane</keyword>
<dbReference type="PANTHER" id="PTHR22999:SF23">
    <property type="entry name" value="SORTING NEXIN-16"/>
    <property type="match status" value="1"/>
</dbReference>
<dbReference type="Pfam" id="PF08628">
    <property type="entry name" value="Nexin_C"/>
    <property type="match status" value="1"/>
</dbReference>
<proteinExistence type="predicted"/>
<protein>
    <recommendedName>
        <fullName evidence="9">PX domain-containing protein</fullName>
    </recommendedName>
</protein>
<comment type="caution">
    <text evidence="7">The sequence shown here is derived from an EMBL/GenBank/DDBJ whole genome shotgun (WGS) entry which is preliminary data.</text>
</comment>
<keyword evidence="4" id="KW-1133">Transmembrane helix</keyword>
<evidence type="ECO:0000313" key="7">
    <source>
        <dbReference type="EMBL" id="KAK9825159.1"/>
    </source>
</evidence>
<feature type="domain" description="PXA" evidence="6">
    <location>
        <begin position="163"/>
        <end position="361"/>
    </location>
</feature>
<dbReference type="PROSITE" id="PS50195">
    <property type="entry name" value="PX"/>
    <property type="match status" value="1"/>
</dbReference>
<dbReference type="SUPFAM" id="SSF64268">
    <property type="entry name" value="PX domain"/>
    <property type="match status" value="1"/>
</dbReference>
<evidence type="ECO:0000256" key="4">
    <source>
        <dbReference type="SAM" id="Phobius"/>
    </source>
</evidence>
<feature type="region of interest" description="Disordered" evidence="3">
    <location>
        <begin position="406"/>
        <end position="459"/>
    </location>
</feature>
<keyword evidence="2" id="KW-0963">Cytoplasm</keyword>
<dbReference type="Gene3D" id="3.30.1520.10">
    <property type="entry name" value="Phox-like domain"/>
    <property type="match status" value="1"/>
</dbReference>
<evidence type="ECO:0000313" key="8">
    <source>
        <dbReference type="Proteomes" id="UP001445335"/>
    </source>
</evidence>
<dbReference type="SMART" id="SM00312">
    <property type="entry name" value="PX"/>
    <property type="match status" value="1"/>
</dbReference>
<reference evidence="7 8" key="1">
    <citation type="journal article" date="2024" name="Nat. Commun.">
        <title>Phylogenomics reveals the evolutionary origins of lichenization in chlorophyte algae.</title>
        <authorList>
            <person name="Puginier C."/>
            <person name="Libourel C."/>
            <person name="Otte J."/>
            <person name="Skaloud P."/>
            <person name="Haon M."/>
            <person name="Grisel S."/>
            <person name="Petersen M."/>
            <person name="Berrin J.G."/>
            <person name="Delaux P.M."/>
            <person name="Dal Grande F."/>
            <person name="Keller J."/>
        </authorList>
    </citation>
    <scope>NUCLEOTIDE SEQUENCE [LARGE SCALE GENOMIC DNA]</scope>
    <source>
        <strain evidence="7 8">SAG 245.80</strain>
    </source>
</reference>
<dbReference type="PANTHER" id="PTHR22999">
    <property type="entry name" value="PX SERINE/THREONINE KINASE PXK"/>
    <property type="match status" value="1"/>
</dbReference>
<dbReference type="InterPro" id="IPR036871">
    <property type="entry name" value="PX_dom_sf"/>
</dbReference>
<feature type="region of interest" description="Disordered" evidence="3">
    <location>
        <begin position="748"/>
        <end position="850"/>
    </location>
</feature>
<keyword evidence="4" id="KW-0472">Membrane</keyword>
<comment type="subcellular location">
    <subcellularLocation>
        <location evidence="1">Cytoplasm</location>
    </subcellularLocation>
</comment>
<dbReference type="Pfam" id="PF02194">
    <property type="entry name" value="PXA"/>
    <property type="match status" value="1"/>
</dbReference>
<dbReference type="PROSITE" id="PS51207">
    <property type="entry name" value="PXA"/>
    <property type="match status" value="1"/>
</dbReference>
<evidence type="ECO:0000256" key="3">
    <source>
        <dbReference type="SAM" id="MobiDB-lite"/>
    </source>
</evidence>
<evidence type="ECO:0000259" key="6">
    <source>
        <dbReference type="PROSITE" id="PS51207"/>
    </source>
</evidence>
<feature type="region of interest" description="Disordered" evidence="3">
    <location>
        <begin position="867"/>
        <end position="932"/>
    </location>
</feature>
<organism evidence="7 8">
    <name type="scientific">Elliptochloris bilobata</name>
    <dbReference type="NCBI Taxonomy" id="381761"/>
    <lineage>
        <taxon>Eukaryota</taxon>
        <taxon>Viridiplantae</taxon>
        <taxon>Chlorophyta</taxon>
        <taxon>core chlorophytes</taxon>
        <taxon>Trebouxiophyceae</taxon>
        <taxon>Trebouxiophyceae incertae sedis</taxon>
        <taxon>Elliptochloris clade</taxon>
        <taxon>Elliptochloris</taxon>
    </lineage>
</organism>
<keyword evidence="8" id="KW-1185">Reference proteome</keyword>
<feature type="compositionally biased region" description="Low complexity" evidence="3">
    <location>
        <begin position="867"/>
        <end position="880"/>
    </location>
</feature>
<evidence type="ECO:0000256" key="1">
    <source>
        <dbReference type="ARBA" id="ARBA00004496"/>
    </source>
</evidence>
<feature type="transmembrane region" description="Helical" evidence="4">
    <location>
        <begin position="97"/>
        <end position="115"/>
    </location>
</feature>
<evidence type="ECO:0008006" key="9">
    <source>
        <dbReference type="Google" id="ProtNLM"/>
    </source>
</evidence>
<feature type="region of interest" description="Disordered" evidence="3">
    <location>
        <begin position="476"/>
        <end position="517"/>
    </location>
</feature>
<dbReference type="InterPro" id="IPR013937">
    <property type="entry name" value="Sorting_nexin_C"/>
</dbReference>
<dbReference type="GO" id="GO:0035091">
    <property type="term" value="F:phosphatidylinositol binding"/>
    <property type="evidence" value="ECO:0007669"/>
    <property type="project" value="InterPro"/>
</dbReference>
<feature type="transmembrane region" description="Helical" evidence="4">
    <location>
        <begin position="72"/>
        <end position="90"/>
    </location>
</feature>
<accession>A0AAW1QVI9</accession>
<dbReference type="AlphaFoldDB" id="A0AAW1QVI9"/>
<feature type="domain" description="PX" evidence="5">
    <location>
        <begin position="507"/>
        <end position="618"/>
    </location>
</feature>
<sequence length="1173" mass="126485">MQATFNKAGKLEASSKGAAPAVAEGLGGVNIKGTEDPKTKGRDSALTHGMLFTHYQTGCMRPLGTNHVVEKMINMTATLAFFSFILAWILTNASNSLWLNLPLAVCAVIGGRWLMLQVDICARADSAAAQRRRRSKGVMRQPLPAPIAPSGKPDSWWRAQVGSPVVERAWETLCGSIIQEFVYDAWYALLTPDRDFPRELRRLMNTAFGVISARAHKCVNLRQMLLEDMSDLVMEQVELYRDTRESIAQSTRQGDLDSWRAMPLEARERALQAEMRTEGNLHPALFPPSDDPSSLLGHYKVLRHISEGLVAFLLERHDHAKPLIRSVARELLCSCALRSAILFFNPYSLNRLLLSTLREDVARRPLDADEAAAAAGAIGHNALSKGRYDFEQRAAQSAALEDATASQARSASHAQKARALAAVATPSVPEPPPEAATPLSPFSRSTHHGSAGSLTGLASNPFRDASDCSDGWEEVAGARGARAMARRSEDGSTTDPSPTAAPPSGPRRPRAKVVAAELNSEGSKDVVVYKVRVADAEAEWTVSRRFRNFEALHRALRGVPAYRLRLPAKRIFPHNQSGEFVEERRRQLDYYLSQVLSDAHLANEKEVWEFLSAWSEVYGMECESSFLSSVSASIRGANSSVRRAVGDMVEEIDSKRKKSLAALQRGLAIDSEAPLLKRASRSFSRDLPTLRSAGGQPRSESRYHGGAAGRQSPPQDVPLQALQRAGAAGERRGSLDPSGRAAVFAAPAAIGEPHAPGRLHGTRSGHGSDQDGPLPPLPPREGGAAMPGAALTPPAAPNSGLGPAGLPSGAMPQSAAGADRLADERRAAGTPASEGSVHGQGPGSAGADVPITPTDAVLVAVRARMPPSASAPLPSAAPAVRPRPDPNPDPNPGLTPERADTADDEDVMSPSAAPDRLLPGGDSGHISFGGIVQPPPPGVVAATISAVGASSLRTPDPARAAEEAADAVDWDDAVGISMPLYTLVDVLFELQSRGFFRRQMVVVARQVLSLVAGGAIDEWLLSNLRRLRQEHTLARALHLLQQQLWPGGAWFQTLPEYQMLQGEKLPLLRRAMTAERFMAQDAPRPLDEEEVREAVWELLFARVPPALVRVLGRQAYASGMTDLFEMMQSPTFVQQLGYGVLRIALLSFFPELRPLFQQIEHGSVEWVPLAFLP</sequence>
<gene>
    <name evidence="7" type="ORF">WJX81_007752</name>
</gene>
<feature type="region of interest" description="Disordered" evidence="3">
    <location>
        <begin position="686"/>
        <end position="716"/>
    </location>
</feature>
<dbReference type="InterPro" id="IPR003114">
    <property type="entry name" value="Phox_assoc"/>
</dbReference>
<dbReference type="GO" id="GO:0005768">
    <property type="term" value="C:endosome"/>
    <property type="evidence" value="ECO:0007669"/>
    <property type="project" value="UniProtKB-ARBA"/>
</dbReference>
<evidence type="ECO:0000259" key="5">
    <source>
        <dbReference type="PROSITE" id="PS50195"/>
    </source>
</evidence>
<name>A0AAW1QVI9_9CHLO</name>
<dbReference type="InterPro" id="IPR051837">
    <property type="entry name" value="SortingNexin/PXDomain-PKLike"/>
</dbReference>